<name>A0ABQ5CU34_9ASTR</name>
<keyword evidence="4" id="KW-1185">Reference proteome</keyword>
<gene>
    <name evidence="3" type="ORF">Tco_0910851</name>
</gene>
<evidence type="ECO:0000313" key="4">
    <source>
        <dbReference type="Proteomes" id="UP001151760"/>
    </source>
</evidence>
<evidence type="ECO:0000313" key="3">
    <source>
        <dbReference type="EMBL" id="GJT30576.1"/>
    </source>
</evidence>
<feature type="domain" description="Wall-associated receptor kinase C-terminal" evidence="2">
    <location>
        <begin position="82"/>
        <end position="130"/>
    </location>
</feature>
<protein>
    <submittedName>
        <fullName evidence="3">Leaf rust 10 disease-resistance locus receptor-like protein kinase-like 1.3 protein</fullName>
    </submittedName>
</protein>
<dbReference type="Proteomes" id="UP001151760">
    <property type="component" value="Unassembled WGS sequence"/>
</dbReference>
<organism evidence="3 4">
    <name type="scientific">Tanacetum coccineum</name>
    <dbReference type="NCBI Taxonomy" id="301880"/>
    <lineage>
        <taxon>Eukaryota</taxon>
        <taxon>Viridiplantae</taxon>
        <taxon>Streptophyta</taxon>
        <taxon>Embryophyta</taxon>
        <taxon>Tracheophyta</taxon>
        <taxon>Spermatophyta</taxon>
        <taxon>Magnoliopsida</taxon>
        <taxon>eudicotyledons</taxon>
        <taxon>Gunneridae</taxon>
        <taxon>Pentapetalae</taxon>
        <taxon>asterids</taxon>
        <taxon>campanulids</taxon>
        <taxon>Asterales</taxon>
        <taxon>Asteraceae</taxon>
        <taxon>Asteroideae</taxon>
        <taxon>Anthemideae</taxon>
        <taxon>Anthemidinae</taxon>
        <taxon>Tanacetum</taxon>
    </lineage>
</organism>
<proteinExistence type="predicted"/>
<comment type="caution">
    <text evidence="3">The sequence shown here is derived from an EMBL/GenBank/DDBJ whole genome shotgun (WGS) entry which is preliminary data.</text>
</comment>
<accession>A0ABQ5CU34</accession>
<reference evidence="3" key="2">
    <citation type="submission" date="2022-01" db="EMBL/GenBank/DDBJ databases">
        <authorList>
            <person name="Yamashiro T."/>
            <person name="Shiraishi A."/>
            <person name="Satake H."/>
            <person name="Nakayama K."/>
        </authorList>
    </citation>
    <scope>NUCLEOTIDE SEQUENCE</scope>
</reference>
<dbReference type="InterPro" id="IPR032872">
    <property type="entry name" value="WAK_assoc_C"/>
</dbReference>
<dbReference type="EMBL" id="BQNB010014637">
    <property type="protein sequence ID" value="GJT30576.1"/>
    <property type="molecule type" value="Genomic_DNA"/>
</dbReference>
<evidence type="ECO:0000256" key="1">
    <source>
        <dbReference type="ARBA" id="ARBA00023180"/>
    </source>
</evidence>
<evidence type="ECO:0000259" key="2">
    <source>
        <dbReference type="Pfam" id="PF14380"/>
    </source>
</evidence>
<dbReference type="Pfam" id="PF14380">
    <property type="entry name" value="WAK_assoc"/>
    <property type="match status" value="1"/>
</dbReference>
<sequence>MAWSTSAPCDMRQNRGITFPDNDGQTLEALNQRVIEQSSRSLDIHGVSFESNAIISISCKKVAAFEKQNNVLLMGCGSRHDRGSCYLSPVVQQGFEVKWNVGVDPCTDCMRSGGQCMYNNATRLTTCACPKLPFLADSCLSDNKTRVSSSPSSERVSDFVESRDTPTWTDDLLSTQICSTKHGFMYFLESSRNVI</sequence>
<keyword evidence="1" id="KW-0325">Glycoprotein</keyword>
<reference evidence="3" key="1">
    <citation type="journal article" date="2022" name="Int. J. Mol. Sci.">
        <title>Draft Genome of Tanacetum Coccineum: Genomic Comparison of Closely Related Tanacetum-Family Plants.</title>
        <authorList>
            <person name="Yamashiro T."/>
            <person name="Shiraishi A."/>
            <person name="Nakayama K."/>
            <person name="Satake H."/>
        </authorList>
    </citation>
    <scope>NUCLEOTIDE SEQUENCE</scope>
</reference>